<evidence type="ECO:0000313" key="2">
    <source>
        <dbReference type="EMBL" id="PZX04923.1"/>
    </source>
</evidence>
<dbReference type="Pfam" id="PF12323">
    <property type="entry name" value="HTH_OrfB_IS605"/>
    <property type="match status" value="1"/>
</dbReference>
<keyword evidence="3" id="KW-1185">Reference proteome</keyword>
<evidence type="ECO:0000259" key="1">
    <source>
        <dbReference type="Pfam" id="PF12323"/>
    </source>
</evidence>
<reference evidence="2 3" key="1">
    <citation type="submission" date="2018-06" db="EMBL/GenBank/DDBJ databases">
        <title>Genomic Encyclopedia of Type Strains, Phase IV (KMG-IV): sequencing the most valuable type-strain genomes for metagenomic binning, comparative biology and taxonomic classification.</title>
        <authorList>
            <person name="Goeker M."/>
        </authorList>
    </citation>
    <scope>NUCLEOTIDE SEQUENCE [LARGE SCALE GENOMIC DNA]</scope>
    <source>
        <strain evidence="2 3">DSM 5</strain>
    </source>
</reference>
<comment type="caution">
    <text evidence="2">The sequence shown here is derived from an EMBL/GenBank/DDBJ whole genome shotgun (WGS) entry which is preliminary data.</text>
</comment>
<name>A0A2W7MH47_9BACI</name>
<accession>A0A2W7MH47</accession>
<proteinExistence type="predicted"/>
<evidence type="ECO:0000313" key="3">
    <source>
        <dbReference type="Proteomes" id="UP000248646"/>
    </source>
</evidence>
<dbReference type="EMBL" id="QKZI01000003">
    <property type="protein sequence ID" value="PZX04923.1"/>
    <property type="molecule type" value="Genomic_DNA"/>
</dbReference>
<protein>
    <submittedName>
        <fullName evidence="2">Helix-turn-helix protein</fullName>
    </submittedName>
</protein>
<dbReference type="RefSeq" id="WP_211310001.1">
    <property type="nucleotide sequence ID" value="NZ_QKZI01000003.1"/>
</dbReference>
<feature type="domain" description="Transposase putative helix-turn-helix" evidence="1">
    <location>
        <begin position="1"/>
        <end position="26"/>
    </location>
</feature>
<dbReference type="AlphaFoldDB" id="A0A2W7MH47"/>
<organism evidence="2 3">
    <name type="scientific">Psychrobacillus insolitus</name>
    <dbReference type="NCBI Taxonomy" id="1461"/>
    <lineage>
        <taxon>Bacteria</taxon>
        <taxon>Bacillati</taxon>
        <taxon>Bacillota</taxon>
        <taxon>Bacilli</taxon>
        <taxon>Bacillales</taxon>
        <taxon>Bacillaceae</taxon>
        <taxon>Psychrobacillus</taxon>
    </lineage>
</organism>
<gene>
    <name evidence="2" type="ORF">C7437_103174</name>
</gene>
<dbReference type="Proteomes" id="UP000248646">
    <property type="component" value="Unassembled WGS sequence"/>
</dbReference>
<sequence>MYKHKAYKFRIHPSDEQKIFFAKSFGFPKFKSKKNSVQSYTTNNHRRLRFSQKIRKYKNFLDMEQNGCDFSRSLWTVFLAYTLS</sequence>
<dbReference type="InterPro" id="IPR021027">
    <property type="entry name" value="Transposase_put_HTH"/>
</dbReference>